<dbReference type="Pfam" id="PF00282">
    <property type="entry name" value="Pyridoxal_deC"/>
    <property type="match status" value="1"/>
</dbReference>
<feature type="domain" description="Integrase zinc-binding" evidence="13">
    <location>
        <begin position="707"/>
        <end position="758"/>
    </location>
</feature>
<evidence type="ECO:0000259" key="13">
    <source>
        <dbReference type="Pfam" id="PF17921"/>
    </source>
</evidence>
<feature type="region of interest" description="Disordered" evidence="11">
    <location>
        <begin position="935"/>
        <end position="986"/>
    </location>
</feature>
<feature type="compositionally biased region" description="Basic and acidic residues" evidence="11">
    <location>
        <begin position="1063"/>
        <end position="1077"/>
    </location>
</feature>
<evidence type="ECO:0000256" key="1">
    <source>
        <dbReference type="ARBA" id="ARBA00001933"/>
    </source>
</evidence>
<keyword evidence="6" id="KW-0663">Pyridoxal phosphate</keyword>
<dbReference type="PRINTS" id="PR00800">
    <property type="entry name" value="YHDCRBOXLASE"/>
</dbReference>
<comment type="cofactor">
    <cofactor evidence="1">
        <name>pyridoxal 5'-phosphate</name>
        <dbReference type="ChEBI" id="CHEBI:597326"/>
    </cofactor>
</comment>
<feature type="domain" description="Retrotransposon gag" evidence="12">
    <location>
        <begin position="542"/>
        <end position="591"/>
    </location>
</feature>
<dbReference type="InterPro" id="IPR015424">
    <property type="entry name" value="PyrdxlP-dep_Trfase"/>
</dbReference>
<evidence type="ECO:0000313" key="14">
    <source>
        <dbReference type="Proteomes" id="UP000095280"/>
    </source>
</evidence>
<evidence type="ECO:0000256" key="7">
    <source>
        <dbReference type="ARBA" id="ARBA00023239"/>
    </source>
</evidence>
<evidence type="ECO:0000256" key="3">
    <source>
        <dbReference type="ARBA" id="ARBA00011738"/>
    </source>
</evidence>
<feature type="region of interest" description="Disordered" evidence="11">
    <location>
        <begin position="1273"/>
        <end position="1295"/>
    </location>
</feature>
<dbReference type="FunFam" id="1.10.340.70:FF:000001">
    <property type="entry name" value="Retrovirus-related Pol polyprotein from transposon gypsy-like Protein"/>
    <property type="match status" value="1"/>
</dbReference>
<dbReference type="InterPro" id="IPR041588">
    <property type="entry name" value="Integrase_H2C2"/>
</dbReference>
<dbReference type="InterPro" id="IPR005162">
    <property type="entry name" value="Retrotrans_gag_dom"/>
</dbReference>
<dbReference type="PANTHER" id="PTHR11999:SF167">
    <property type="entry name" value="AROMATIC-L-AMINO-ACID DECARBOXYLASE"/>
    <property type="match status" value="1"/>
</dbReference>
<evidence type="ECO:0000256" key="4">
    <source>
        <dbReference type="ARBA" id="ARBA00022584"/>
    </source>
</evidence>
<evidence type="ECO:0000313" key="15">
    <source>
        <dbReference type="WBParaSite" id="maker-uti_cns_0013136-snap-gene-0.2-mRNA-1"/>
    </source>
</evidence>
<protein>
    <recommendedName>
        <fullName evidence="9">Aromatic-L-amino-acid decarboxylase</fullName>
        <ecNumber evidence="8">4.1.1.28</ecNumber>
    </recommendedName>
    <alternativeName>
        <fullName evidence="10">DOPA decarboxylase</fullName>
    </alternativeName>
</protein>
<feature type="region of interest" description="Disordered" evidence="11">
    <location>
        <begin position="1349"/>
        <end position="1383"/>
    </location>
</feature>
<evidence type="ECO:0000259" key="12">
    <source>
        <dbReference type="Pfam" id="PF03732"/>
    </source>
</evidence>
<dbReference type="InterPro" id="IPR015421">
    <property type="entry name" value="PyrdxlP-dep_Trfase_major"/>
</dbReference>
<dbReference type="Gene3D" id="3.40.640.10">
    <property type="entry name" value="Type I PLP-dependent aspartate aminotransferase-like (Major domain)"/>
    <property type="match status" value="1"/>
</dbReference>
<dbReference type="GO" id="GO:0006520">
    <property type="term" value="P:amino acid metabolic process"/>
    <property type="evidence" value="ECO:0007669"/>
    <property type="project" value="InterPro"/>
</dbReference>
<comment type="similarity">
    <text evidence="2">Belongs to the group II decarboxylase family.</text>
</comment>
<reference evidence="15" key="1">
    <citation type="submission" date="2016-11" db="UniProtKB">
        <authorList>
            <consortium name="WormBaseParasite"/>
        </authorList>
    </citation>
    <scope>IDENTIFICATION</scope>
</reference>
<dbReference type="PANTHER" id="PTHR11999">
    <property type="entry name" value="GROUP II PYRIDOXAL-5-PHOSPHATE DECARBOXYLASE"/>
    <property type="match status" value="1"/>
</dbReference>
<evidence type="ECO:0000256" key="8">
    <source>
        <dbReference type="ARBA" id="ARBA00038886"/>
    </source>
</evidence>
<dbReference type="PROSITE" id="PS00392">
    <property type="entry name" value="DDC_GAD_HDC_YDC"/>
    <property type="match status" value="1"/>
</dbReference>
<feature type="compositionally biased region" description="Polar residues" evidence="11">
    <location>
        <begin position="1349"/>
        <end position="1365"/>
    </location>
</feature>
<feature type="compositionally biased region" description="Pro residues" evidence="11">
    <location>
        <begin position="1094"/>
        <end position="1103"/>
    </location>
</feature>
<evidence type="ECO:0000256" key="6">
    <source>
        <dbReference type="ARBA" id="ARBA00022898"/>
    </source>
</evidence>
<keyword evidence="14" id="KW-1185">Reference proteome</keyword>
<keyword evidence="7" id="KW-0456">Lyase</keyword>
<evidence type="ECO:0000256" key="2">
    <source>
        <dbReference type="ARBA" id="ARBA00009533"/>
    </source>
</evidence>
<organism evidence="14 15">
    <name type="scientific">Macrostomum lignano</name>
    <dbReference type="NCBI Taxonomy" id="282301"/>
    <lineage>
        <taxon>Eukaryota</taxon>
        <taxon>Metazoa</taxon>
        <taxon>Spiralia</taxon>
        <taxon>Lophotrochozoa</taxon>
        <taxon>Platyhelminthes</taxon>
        <taxon>Rhabditophora</taxon>
        <taxon>Macrostomorpha</taxon>
        <taxon>Macrostomida</taxon>
        <taxon>Macrostomidae</taxon>
        <taxon>Macrostomum</taxon>
    </lineage>
</organism>
<feature type="compositionally biased region" description="Low complexity" evidence="11">
    <location>
        <begin position="1049"/>
        <end position="1061"/>
    </location>
</feature>
<comment type="subunit">
    <text evidence="3">Homodimer.</text>
</comment>
<dbReference type="EC" id="4.1.1.28" evidence="8"/>
<evidence type="ECO:0000256" key="11">
    <source>
        <dbReference type="SAM" id="MobiDB-lite"/>
    </source>
</evidence>
<dbReference type="InterPro" id="IPR021115">
    <property type="entry name" value="Pyridoxal-P_BS"/>
</dbReference>
<keyword evidence="4" id="KW-0127">Catecholamine biosynthesis</keyword>
<dbReference type="InterPro" id="IPR015422">
    <property type="entry name" value="PyrdxlP-dep_Trfase_small"/>
</dbReference>
<dbReference type="GO" id="GO:0030170">
    <property type="term" value="F:pyridoxal phosphate binding"/>
    <property type="evidence" value="ECO:0007669"/>
    <property type="project" value="InterPro"/>
</dbReference>
<dbReference type="GO" id="GO:0016831">
    <property type="term" value="F:carboxy-lyase activity"/>
    <property type="evidence" value="ECO:0007669"/>
    <property type="project" value="UniProtKB-KW"/>
</dbReference>
<evidence type="ECO:0000256" key="5">
    <source>
        <dbReference type="ARBA" id="ARBA00022793"/>
    </source>
</evidence>
<dbReference type="WBParaSite" id="maker-uti_cns_0013136-snap-gene-0.2-mRNA-1">
    <property type="protein sequence ID" value="maker-uti_cns_0013136-snap-gene-0.2-mRNA-1"/>
    <property type="gene ID" value="maker-uti_cns_0013136-snap-gene-0.2"/>
</dbReference>
<dbReference type="GO" id="GO:0005737">
    <property type="term" value="C:cytoplasm"/>
    <property type="evidence" value="ECO:0007669"/>
    <property type="project" value="TreeGrafter"/>
</dbReference>
<evidence type="ECO:0000256" key="10">
    <source>
        <dbReference type="ARBA" id="ARBA00041275"/>
    </source>
</evidence>
<proteinExistence type="inferred from homology"/>
<feature type="region of interest" description="Disordered" evidence="11">
    <location>
        <begin position="1027"/>
        <end position="1136"/>
    </location>
</feature>
<name>A0A1I8II82_9PLAT</name>
<dbReference type="Pfam" id="PF17921">
    <property type="entry name" value="Integrase_H2C2"/>
    <property type="match status" value="1"/>
</dbReference>
<dbReference type="Proteomes" id="UP000095280">
    <property type="component" value="Unplaced"/>
</dbReference>
<evidence type="ECO:0000256" key="9">
    <source>
        <dbReference type="ARBA" id="ARBA00040968"/>
    </source>
</evidence>
<dbReference type="InterPro" id="IPR010977">
    <property type="entry name" value="Aromatic_deC"/>
</dbReference>
<dbReference type="InterPro" id="IPR002129">
    <property type="entry name" value="PyrdxlP-dep_de-COase"/>
</dbReference>
<dbReference type="GO" id="GO:0019752">
    <property type="term" value="P:carboxylic acid metabolic process"/>
    <property type="evidence" value="ECO:0007669"/>
    <property type="project" value="InterPro"/>
</dbReference>
<dbReference type="Gene3D" id="1.10.340.70">
    <property type="match status" value="1"/>
</dbReference>
<accession>A0A1I8II82</accession>
<dbReference type="SUPFAM" id="SSF53383">
    <property type="entry name" value="PLP-dependent transferases"/>
    <property type="match status" value="2"/>
</dbReference>
<sequence>SCGSWARHLIRCQPRLLTARISRGLVSGALDLQAAHSTAKLMSQHVLAEAARQMPPLGGVAGDLRTAAKENAQAFRSMQNPKPRLRPPILSSDLLSLAMDREEFRRQGKAMVDFIADYFASFRQRQVVPDVRPGYLRPLIPAEPPQAGEPFENVMADLERVVLSGSTHSFHPKQLADSFNFNPGKWLQITFDCSALWLKDSSKVVNTFNVDPLYLQHEFSGLVPDYRHWQIPLGRRFRSLKIWFVLRSYGIEGLQSYIRKHIRLAKQFEELVTADDRFEIVEEVLFGLVCFRLKARLGSRCSNSVGAAAFPKPQDAEKLSALTQLTLKPGYPGSVPFIDISYKFQGANAPSRELYRRIRVDGRIHLIASEFEASDTFFIRFAVCSEFCEAADIRYAYDVISELANEVLSKKYRLYHRKILACLLNGHTKQADSIVTRCGQRQSLGSHHVLLLLEFRLESVQLCSTAAMTENEGSAESPTVAVTQPQASFVNMFLRPPQYQHGQDFELWLARFNNFASSLPVDQRKNALLSFLDDKSYQAASNLDAALSYDDFEKALKNRFRPSTSSAELQAQFFNLTQKDGQSVADYSDALIVAAKRAFPSLMDTKAGAEQETSVTAKDELLKGRFLSGLRDPAVRMQTQMQAKATFADTVETARFDEHRQRIETDGWSNRQRQLLSEFKRLTLVNGLLCRRWESEDGSAFCQQLLVPESLQRDVFVEAHAGTSGSHCGPQKTIEKIRARLYWPGMTADVTDWQRPCEWVAELRSRLQTSHERARQNLEAAQLHQKAAYDRRCHGEAFSENDLVWLHNPALKRGESRKFHRWWTGPWRPQPAPQSAAPVGAPAGTPIGAPVGAPADVPEHPEQPVLRRSCGGVSSGGNGGGGGGAGGLEAPVVLAEQLPAGVPRMAASESQRCRLSAAWLSSSVTPNTCSVTLRTKSMGVRPGPGGVDSAPSTVDSAGDETDGNSSSWRRRFDRGGSTQKRSSEIWRPPRRIGWMRGRLRDAASAADIGADVAGLIAAALRIIGGGGSGGGDGATGEVVGEEAAERSSGESNSASGAPNAAKDVPRLDREEPRERRLLPALRGDAGNDRQRAPPSLPPPPPPLASLLPLTSRQGVGEDGKAADVPGQRPAAVPDDAAASASGLVGCESRLPMPLPGCRLREDEIRHDQFRVQVLESELFESEFLESELLESELLELELLESEMFKSEFLESELFESEFLESEFLESELFESELIESELLESEVFESELSSPPRRRLLPTRHPDDAPRCAAALRVASPTTARPPPPGRSARRSGGVEALRDWRRRLRLDPWPSWPPSPEESDPGYFLYFSKSASRFCLFEVVDDEAMTPSRASLSTRSPSVTTCCSRTPPDSAGGSTVTRPLPERWCSGQSHTSLPLPSWHFARPDACTDLSPAVA</sequence>
<keyword evidence="5" id="KW-0210">Decarboxylase</keyword>
<dbReference type="Gene3D" id="3.90.1150.10">
    <property type="entry name" value="Aspartate Aminotransferase, domain 1"/>
    <property type="match status" value="2"/>
</dbReference>
<dbReference type="Pfam" id="PF03732">
    <property type="entry name" value="Retrotrans_gag"/>
    <property type="match status" value="1"/>
</dbReference>